<proteinExistence type="predicted"/>
<dbReference type="RefSeq" id="WP_047274394.1">
    <property type="nucleotide sequence ID" value="NZ_JAAQYF010000037.1"/>
</dbReference>
<reference evidence="2 3" key="1">
    <citation type="submission" date="2017-08" db="EMBL/GenBank/DDBJ databases">
        <authorList>
            <person name="Chaillou S."/>
        </authorList>
    </citation>
    <scope>NUCLEOTIDE SEQUENCE [LARGE SCALE GENOMIC DNA]</scope>
    <source>
        <strain evidence="2 3">MFPA15A1205</strain>
    </source>
</reference>
<organism evidence="2 3">
    <name type="scientific">Pseudomonas lundensis</name>
    <dbReference type="NCBI Taxonomy" id="86185"/>
    <lineage>
        <taxon>Bacteria</taxon>
        <taxon>Pseudomonadati</taxon>
        <taxon>Pseudomonadota</taxon>
        <taxon>Gammaproteobacteria</taxon>
        <taxon>Pseudomonadales</taxon>
        <taxon>Pseudomonadaceae</taxon>
        <taxon>Pseudomonas</taxon>
    </lineage>
</organism>
<dbReference type="AlphaFoldDB" id="A0AAX2H7L2"/>
<evidence type="ECO:0000313" key="3">
    <source>
        <dbReference type="Proteomes" id="UP000219564"/>
    </source>
</evidence>
<protein>
    <recommendedName>
        <fullName evidence="4">Chromosome partition protein Smc</fullName>
    </recommendedName>
</protein>
<dbReference type="EMBL" id="OBKZ01000017">
    <property type="protein sequence ID" value="SOB52691.1"/>
    <property type="molecule type" value="Genomic_DNA"/>
</dbReference>
<name>A0AAX2H7L2_9PSED</name>
<accession>A0AAX2H7L2</accession>
<evidence type="ECO:0000256" key="1">
    <source>
        <dbReference type="SAM" id="Coils"/>
    </source>
</evidence>
<feature type="coiled-coil region" evidence="1">
    <location>
        <begin position="64"/>
        <end position="124"/>
    </location>
</feature>
<comment type="caution">
    <text evidence="2">The sequence shown here is derived from an EMBL/GenBank/DDBJ whole genome shotgun (WGS) entry which is preliminary data.</text>
</comment>
<keyword evidence="1" id="KW-0175">Coiled coil</keyword>
<sequence length="272" mass="30517">MTDNTDLKRLAQRVIDIEALDGGEPIGEAWGEFEAAATPAAVLALIAENEALKGPHDWLAEDLIKELVDNAQAIQENADDGEDDPFVIVLLASASRIRRQEANIDKLRAENERLAKTADCWDRLNVQNKALSDSFRAERDQAEQDYKDVVGTIELRDIEISKLRAEVAGLRTGYEAYEQVNAELKAENERLERNRDMWKGQVERQTEELRLAHEADKLLKSECEGLRESLTHAADEVESWGAYASDYFQQKHDLAGTVLKVRQAAVSKESGQ</sequence>
<evidence type="ECO:0008006" key="4">
    <source>
        <dbReference type="Google" id="ProtNLM"/>
    </source>
</evidence>
<feature type="coiled-coil region" evidence="1">
    <location>
        <begin position="174"/>
        <end position="208"/>
    </location>
</feature>
<dbReference type="Proteomes" id="UP000219564">
    <property type="component" value="Unassembled WGS sequence"/>
</dbReference>
<evidence type="ECO:0000313" key="2">
    <source>
        <dbReference type="EMBL" id="SOB52691.1"/>
    </source>
</evidence>
<gene>
    <name evidence="2" type="ORF">PLUA15_240104</name>
</gene>
<dbReference type="Gene3D" id="1.20.5.340">
    <property type="match status" value="1"/>
</dbReference>